<evidence type="ECO:0000313" key="2">
    <source>
        <dbReference type="Proteomes" id="UP000479293"/>
    </source>
</evidence>
<evidence type="ECO:0000313" key="1">
    <source>
        <dbReference type="EMBL" id="MPR35506.1"/>
    </source>
</evidence>
<reference evidence="1 2" key="1">
    <citation type="submission" date="2019-10" db="EMBL/GenBank/DDBJ databases">
        <title>Draft Genome Sequence of Cytophagaceae sp. SJW1-29.</title>
        <authorList>
            <person name="Choi A."/>
        </authorList>
    </citation>
    <scope>NUCLEOTIDE SEQUENCE [LARGE SCALE GENOMIC DNA]</scope>
    <source>
        <strain evidence="1 2">SJW1-29</strain>
    </source>
</reference>
<dbReference type="Proteomes" id="UP000479293">
    <property type="component" value="Unassembled WGS sequence"/>
</dbReference>
<protein>
    <recommendedName>
        <fullName evidence="3">DUF3052 family protein</fullName>
    </recommendedName>
</protein>
<dbReference type="EMBL" id="WHLY01000002">
    <property type="protein sequence ID" value="MPR35506.1"/>
    <property type="molecule type" value="Genomic_DNA"/>
</dbReference>
<name>A0A7C9F7M6_9BACT</name>
<gene>
    <name evidence="1" type="ORF">GBK04_19670</name>
</gene>
<dbReference type="RefSeq" id="WP_152762622.1">
    <property type="nucleotide sequence ID" value="NZ_WHLY01000002.1"/>
</dbReference>
<proteinExistence type="predicted"/>
<keyword evidence="2" id="KW-1185">Reference proteome</keyword>
<sequence length="138" mass="15584">MPTPTSTKMGIKPGIRTTFVNAPADAIQAMDLPELEVKESLKGEFDYMHLFVKNQADFHEKFPVLKNHLKKTGMLWVSWPKARQLGTDLTLPIVIKIGYDYGLVESKCLSINATWSALKFTYPEEGKTYANSYGKLKN</sequence>
<dbReference type="AlphaFoldDB" id="A0A7C9F7M6"/>
<evidence type="ECO:0008006" key="3">
    <source>
        <dbReference type="Google" id="ProtNLM"/>
    </source>
</evidence>
<accession>A0A7C9F7M6</accession>
<comment type="caution">
    <text evidence="1">The sequence shown here is derived from an EMBL/GenBank/DDBJ whole genome shotgun (WGS) entry which is preliminary data.</text>
</comment>
<organism evidence="1 2">
    <name type="scientific">Salmonirosea aquatica</name>
    <dbReference type="NCBI Taxonomy" id="2654236"/>
    <lineage>
        <taxon>Bacteria</taxon>
        <taxon>Pseudomonadati</taxon>
        <taxon>Bacteroidota</taxon>
        <taxon>Cytophagia</taxon>
        <taxon>Cytophagales</taxon>
        <taxon>Spirosomataceae</taxon>
        <taxon>Salmonirosea</taxon>
    </lineage>
</organism>